<keyword evidence="2" id="KW-1185">Reference proteome</keyword>
<sequence length="109" mass="11205">MVQAVGELGFMLTANADLASRLAAEGAVMAEGLSESSRCASELAGQLVADAHAAEEMRKSFGEATEGADSLSELANAMAGSDLEITASEQVPAYPPIDPDTIATYWLAV</sequence>
<dbReference type="Proteomes" id="UP000194474">
    <property type="component" value="Unassembled WGS sequence"/>
</dbReference>
<dbReference type="AlphaFoldDB" id="A0A1Y6GEI9"/>
<reference evidence="2" key="1">
    <citation type="submission" date="2017-04" db="EMBL/GenBank/DDBJ databases">
        <authorList>
            <person name="Varghese N."/>
            <person name="Submissions S."/>
        </authorList>
    </citation>
    <scope>NUCLEOTIDE SEQUENCE [LARGE SCALE GENOMIC DNA]</scope>
</reference>
<dbReference type="EMBL" id="FXWK01000002">
    <property type="protein sequence ID" value="SMQ86240.1"/>
    <property type="molecule type" value="Genomic_DNA"/>
</dbReference>
<proteinExistence type="predicted"/>
<protein>
    <submittedName>
        <fullName evidence="1">Uncharacterized protein</fullName>
    </submittedName>
</protein>
<evidence type="ECO:0000313" key="1">
    <source>
        <dbReference type="EMBL" id="SMQ86240.1"/>
    </source>
</evidence>
<accession>A0A1Y6GEI9</accession>
<name>A0A1Y6GEI9_9HYPH</name>
<organism evidence="1 2">
    <name type="scientific">Devosia lucknowensis</name>
    <dbReference type="NCBI Taxonomy" id="1096929"/>
    <lineage>
        <taxon>Bacteria</taxon>
        <taxon>Pseudomonadati</taxon>
        <taxon>Pseudomonadota</taxon>
        <taxon>Alphaproteobacteria</taxon>
        <taxon>Hyphomicrobiales</taxon>
        <taxon>Devosiaceae</taxon>
        <taxon>Devosia</taxon>
    </lineage>
</organism>
<evidence type="ECO:0000313" key="2">
    <source>
        <dbReference type="Proteomes" id="UP000194474"/>
    </source>
</evidence>
<gene>
    <name evidence="1" type="ORF">SAMN06295905_3544</name>
</gene>